<dbReference type="SUPFAM" id="SSF64268">
    <property type="entry name" value="PX domain"/>
    <property type="match status" value="1"/>
</dbReference>
<protein>
    <recommendedName>
        <fullName evidence="10">Bud emergence protein 1</fullName>
    </recommendedName>
</protein>
<dbReference type="CDD" id="cd05992">
    <property type="entry name" value="PB1"/>
    <property type="match status" value="1"/>
</dbReference>
<dbReference type="GO" id="GO:0035091">
    <property type="term" value="F:phosphatidylinositol binding"/>
    <property type="evidence" value="ECO:0007669"/>
    <property type="project" value="InterPro"/>
</dbReference>
<proteinExistence type="predicted"/>
<dbReference type="InterPro" id="IPR053793">
    <property type="entry name" value="PB1-like"/>
</dbReference>
<dbReference type="CDD" id="cd11879">
    <property type="entry name" value="SH3_Bem1p_2"/>
    <property type="match status" value="1"/>
</dbReference>
<evidence type="ECO:0000313" key="9">
    <source>
        <dbReference type="Proteomes" id="UP000722485"/>
    </source>
</evidence>
<dbReference type="InterPro" id="IPR035550">
    <property type="entry name" value="Bem1/Scd2_PX"/>
</dbReference>
<dbReference type="SUPFAM" id="SSF54277">
    <property type="entry name" value="CAD &amp; PB1 domains"/>
    <property type="match status" value="1"/>
</dbReference>
<evidence type="ECO:0000256" key="2">
    <source>
        <dbReference type="ARBA" id="ARBA00022737"/>
    </source>
</evidence>
<accession>A0A9P5H339</accession>
<reference evidence="8" key="1">
    <citation type="submission" date="2020-03" db="EMBL/GenBank/DDBJ databases">
        <title>Draft Genome Sequence of Cylindrodendrum hubeiense.</title>
        <authorList>
            <person name="Buettner E."/>
            <person name="Kellner H."/>
        </authorList>
    </citation>
    <scope>NUCLEOTIDE SEQUENCE</scope>
    <source>
        <strain evidence="8">IHI 201604</strain>
    </source>
</reference>
<dbReference type="Pfam" id="PF00787">
    <property type="entry name" value="PX"/>
    <property type="match status" value="1"/>
</dbReference>
<feature type="domain" description="SH3" evidence="5">
    <location>
        <begin position="82"/>
        <end position="145"/>
    </location>
</feature>
<feature type="domain" description="PX" evidence="6">
    <location>
        <begin position="384"/>
        <end position="505"/>
    </location>
</feature>
<feature type="domain" description="SH3" evidence="5">
    <location>
        <begin position="213"/>
        <end position="275"/>
    </location>
</feature>
<organism evidence="8 9">
    <name type="scientific">Cylindrodendrum hubeiense</name>
    <dbReference type="NCBI Taxonomy" id="595255"/>
    <lineage>
        <taxon>Eukaryota</taxon>
        <taxon>Fungi</taxon>
        <taxon>Dikarya</taxon>
        <taxon>Ascomycota</taxon>
        <taxon>Pezizomycotina</taxon>
        <taxon>Sordariomycetes</taxon>
        <taxon>Hypocreomycetidae</taxon>
        <taxon>Hypocreales</taxon>
        <taxon>Nectriaceae</taxon>
        <taxon>Cylindrodendrum</taxon>
    </lineage>
</organism>
<dbReference type="AlphaFoldDB" id="A0A9P5H339"/>
<dbReference type="InterPro" id="IPR036871">
    <property type="entry name" value="PX_dom_sf"/>
</dbReference>
<feature type="compositionally biased region" description="Gly residues" evidence="4">
    <location>
        <begin position="319"/>
        <end position="330"/>
    </location>
</feature>
<comment type="caution">
    <text evidence="8">The sequence shown here is derived from an EMBL/GenBank/DDBJ whole genome shotgun (WGS) entry which is preliminary data.</text>
</comment>
<dbReference type="InterPro" id="IPR001452">
    <property type="entry name" value="SH3_domain"/>
</dbReference>
<dbReference type="OrthoDB" id="548867at2759"/>
<dbReference type="FunFam" id="3.10.20.90:FF:000250">
    <property type="entry name" value="Protein kinase activator Bem1"/>
    <property type="match status" value="1"/>
</dbReference>
<dbReference type="FunFam" id="2.30.30.40:FF:000093">
    <property type="entry name" value="Protein kinase activator Bem1"/>
    <property type="match status" value="1"/>
</dbReference>
<dbReference type="PROSITE" id="PS50195">
    <property type="entry name" value="PX"/>
    <property type="match status" value="1"/>
</dbReference>
<dbReference type="InterPro" id="IPR035549">
    <property type="entry name" value="Bem1/Scd2_SH3_2"/>
</dbReference>
<dbReference type="GO" id="GO:0005938">
    <property type="term" value="C:cell cortex"/>
    <property type="evidence" value="ECO:0007669"/>
    <property type="project" value="UniProtKB-ARBA"/>
</dbReference>
<dbReference type="PANTHER" id="PTHR15706:SF2">
    <property type="entry name" value="SH3 AND PX DOMAIN-CONTAINING PROTEIN 2A"/>
    <property type="match status" value="1"/>
</dbReference>
<dbReference type="CDD" id="cd11878">
    <property type="entry name" value="SH3_Bem1p_1"/>
    <property type="match status" value="1"/>
</dbReference>
<name>A0A9P5H339_9HYPO</name>
<evidence type="ECO:0000259" key="7">
    <source>
        <dbReference type="PROSITE" id="PS51745"/>
    </source>
</evidence>
<feature type="compositionally biased region" description="Low complexity" evidence="4">
    <location>
        <begin position="350"/>
        <end position="362"/>
    </location>
</feature>
<dbReference type="CDD" id="cd06890">
    <property type="entry name" value="PX_Bem1p"/>
    <property type="match status" value="1"/>
</dbReference>
<feature type="compositionally biased region" description="Low complexity" evidence="4">
    <location>
        <begin position="567"/>
        <end position="588"/>
    </location>
</feature>
<feature type="region of interest" description="Disordered" evidence="4">
    <location>
        <begin position="314"/>
        <end position="378"/>
    </location>
</feature>
<dbReference type="InterPro" id="IPR001683">
    <property type="entry name" value="PX_dom"/>
</dbReference>
<gene>
    <name evidence="8" type="ORF">G7Z17_g7361</name>
</gene>
<evidence type="ECO:0000256" key="1">
    <source>
        <dbReference type="ARBA" id="ARBA00022443"/>
    </source>
</evidence>
<sequence>MKKALAVGRDSGSDEFSRAFPPRPTLLDPRCRVQLRRHSMSDHTVLTTMRFFQFRPFSGKAAERERASNVAIAAKSPVAIVPPKKVIRALYDYEAQSAQELSFSRGDFFHVIGRENDTDWYEACNPALPDARGLVPVTFFQALGRTERDSGQSDEHPPLPTKNPDHDSGYSETSTVQPATTQSGTQSATQSAAQSPVQAALGHRVSKSGGKSGAMVYGIVMYDFAAERADELEAKAGEAIIVIAQSNPEWFVAKPIGRLGGPGLIPVSFVEIRDMASDRAIDNPGDAIKRAGVPKVEEWKKMAAEYKNSSITLGKFDNGSGGSSGGGSPGQPGQAVEQGMERLSIQQHAGQSSQGSSPGQPGYPDQARTSQQAQQAQFVPKPATQLLAPLQARIPRYCFAEEKYWFVIEALLDDGRHWELSRYYEDFYDFQIALLTEFPAEAGNTGTQKRSLPYMPGPVNYVTDAITEGRLHNLDAYVKNLLNQPHYIARCNLVRQFFAPREGDYEIDPNSNGEEYRLSQGSQPSSNDSPGDGASRESSRNNLNGGSYSGLSAAPARQNGNPAMSRQTSSLSQPSQTSLTQQPLQQQQPASAMKIKMYYNGDLIAIRVPTDIQFQQLYDKIQDRLKVPDGDQLQLFYKDEATGDKPSLLSDNDLDFALQRNEKLLLYVEIV</sequence>
<feature type="compositionally biased region" description="Polar residues" evidence="4">
    <location>
        <begin position="540"/>
        <end position="550"/>
    </location>
</feature>
<dbReference type="GO" id="GO:1902494">
    <property type="term" value="C:catalytic complex"/>
    <property type="evidence" value="ECO:0007669"/>
    <property type="project" value="UniProtKB-ARBA"/>
</dbReference>
<dbReference type="GO" id="GO:0030427">
    <property type="term" value="C:site of polarized growth"/>
    <property type="evidence" value="ECO:0007669"/>
    <property type="project" value="UniProtKB-ARBA"/>
</dbReference>
<dbReference type="Pfam" id="PF00564">
    <property type="entry name" value="PB1"/>
    <property type="match status" value="1"/>
</dbReference>
<feature type="region of interest" description="Disordered" evidence="4">
    <location>
        <begin position="505"/>
        <end position="588"/>
    </location>
</feature>
<dbReference type="SUPFAM" id="SSF50044">
    <property type="entry name" value="SH3-domain"/>
    <property type="match status" value="2"/>
</dbReference>
<dbReference type="Pfam" id="PF00018">
    <property type="entry name" value="SH3_1"/>
    <property type="match status" value="2"/>
</dbReference>
<dbReference type="PRINTS" id="PR00452">
    <property type="entry name" value="SH3DOMAIN"/>
</dbReference>
<evidence type="ECO:0000259" key="5">
    <source>
        <dbReference type="PROSITE" id="PS50002"/>
    </source>
</evidence>
<feature type="compositionally biased region" description="Basic and acidic residues" evidence="4">
    <location>
        <begin position="147"/>
        <end position="169"/>
    </location>
</feature>
<dbReference type="FunFam" id="3.30.1520.10:FF:000041">
    <property type="entry name" value="Protein kinase activator Bem1"/>
    <property type="match status" value="1"/>
</dbReference>
<dbReference type="InterPro" id="IPR036028">
    <property type="entry name" value="SH3-like_dom_sf"/>
</dbReference>
<evidence type="ECO:0000313" key="8">
    <source>
        <dbReference type="EMBL" id="KAF7547965.1"/>
    </source>
</evidence>
<dbReference type="Proteomes" id="UP000722485">
    <property type="component" value="Unassembled WGS sequence"/>
</dbReference>
<keyword evidence="2" id="KW-0677">Repeat</keyword>
<feature type="region of interest" description="Disordered" evidence="4">
    <location>
        <begin position="147"/>
        <end position="205"/>
    </location>
</feature>
<keyword evidence="9" id="KW-1185">Reference proteome</keyword>
<feature type="compositionally biased region" description="Polar residues" evidence="4">
    <location>
        <begin position="509"/>
        <end position="529"/>
    </location>
</feature>
<evidence type="ECO:0000256" key="4">
    <source>
        <dbReference type="SAM" id="MobiDB-lite"/>
    </source>
</evidence>
<keyword evidence="1 3" id="KW-0728">SH3 domain</keyword>
<dbReference type="SMART" id="SM00326">
    <property type="entry name" value="SH3"/>
    <property type="match status" value="2"/>
</dbReference>
<evidence type="ECO:0008006" key="10">
    <source>
        <dbReference type="Google" id="ProtNLM"/>
    </source>
</evidence>
<dbReference type="GO" id="GO:0051130">
    <property type="term" value="P:positive regulation of cellular component organization"/>
    <property type="evidence" value="ECO:0007669"/>
    <property type="project" value="UniProtKB-ARBA"/>
</dbReference>
<dbReference type="Gene3D" id="3.10.20.90">
    <property type="entry name" value="Phosphatidylinositol 3-kinase Catalytic Subunit, Chain A, domain 1"/>
    <property type="match status" value="1"/>
</dbReference>
<dbReference type="InterPro" id="IPR000270">
    <property type="entry name" value="PB1_dom"/>
</dbReference>
<dbReference type="Gene3D" id="2.30.30.40">
    <property type="entry name" value="SH3 Domains"/>
    <property type="match status" value="2"/>
</dbReference>
<dbReference type="PROSITE" id="PS50002">
    <property type="entry name" value="SH3"/>
    <property type="match status" value="2"/>
</dbReference>
<dbReference type="Gene3D" id="3.30.1520.10">
    <property type="entry name" value="Phox-like domain"/>
    <property type="match status" value="1"/>
</dbReference>
<evidence type="ECO:0000259" key="6">
    <source>
        <dbReference type="PROSITE" id="PS50195"/>
    </source>
</evidence>
<dbReference type="InterPro" id="IPR035548">
    <property type="entry name" value="Bem1/Scd2_SH3_1"/>
</dbReference>
<dbReference type="InterPro" id="IPR051228">
    <property type="entry name" value="NADPH_Oxidase/PX-Domain"/>
</dbReference>
<dbReference type="SMART" id="SM00666">
    <property type="entry name" value="PB1"/>
    <property type="match status" value="1"/>
</dbReference>
<dbReference type="GO" id="GO:0060090">
    <property type="term" value="F:molecular adaptor activity"/>
    <property type="evidence" value="ECO:0007669"/>
    <property type="project" value="UniProtKB-ARBA"/>
</dbReference>
<dbReference type="FunFam" id="2.30.30.40:FF:000184">
    <property type="entry name" value="Protein kinase activator Bem1"/>
    <property type="match status" value="1"/>
</dbReference>
<dbReference type="PANTHER" id="PTHR15706">
    <property type="entry name" value="SH3 MULTIPLE DOMAIN"/>
    <property type="match status" value="1"/>
</dbReference>
<feature type="domain" description="PB1" evidence="7">
    <location>
        <begin position="592"/>
        <end position="671"/>
    </location>
</feature>
<dbReference type="SMART" id="SM00312">
    <property type="entry name" value="PX"/>
    <property type="match status" value="1"/>
</dbReference>
<dbReference type="EMBL" id="JAANBB010000162">
    <property type="protein sequence ID" value="KAF7547965.1"/>
    <property type="molecule type" value="Genomic_DNA"/>
</dbReference>
<dbReference type="PROSITE" id="PS51745">
    <property type="entry name" value="PB1"/>
    <property type="match status" value="1"/>
</dbReference>
<evidence type="ECO:0000256" key="3">
    <source>
        <dbReference type="PROSITE-ProRule" id="PRU00192"/>
    </source>
</evidence>
<feature type="compositionally biased region" description="Low complexity" evidence="4">
    <location>
        <begin position="177"/>
        <end position="200"/>
    </location>
</feature>